<gene>
    <name evidence="1" type="ORF">DI586_10750</name>
</gene>
<dbReference type="InterPro" id="IPR029044">
    <property type="entry name" value="Nucleotide-diphossugar_trans"/>
</dbReference>
<dbReference type="AlphaFoldDB" id="A0A2W5FCA9"/>
<dbReference type="EMBL" id="QFOT01000169">
    <property type="protein sequence ID" value="PZP53701.1"/>
    <property type="molecule type" value="Genomic_DNA"/>
</dbReference>
<proteinExistence type="predicted"/>
<reference evidence="1 2" key="1">
    <citation type="submission" date="2017-08" db="EMBL/GenBank/DDBJ databases">
        <title>Infants hospitalized years apart are colonized by the same room-sourced microbial strains.</title>
        <authorList>
            <person name="Brooks B."/>
            <person name="Olm M.R."/>
            <person name="Firek B.A."/>
            <person name="Baker R."/>
            <person name="Thomas B.C."/>
            <person name="Morowitz M.J."/>
            <person name="Banfield J.F."/>
        </authorList>
    </citation>
    <scope>NUCLEOTIDE SEQUENCE [LARGE SCALE GENOMIC DNA]</scope>
    <source>
        <strain evidence="1">S2_006_000_R2_64</strain>
    </source>
</reference>
<comment type="caution">
    <text evidence="1">The sequence shown here is derived from an EMBL/GenBank/DDBJ whole genome shotgun (WGS) entry which is preliminary data.</text>
</comment>
<evidence type="ECO:0000313" key="1">
    <source>
        <dbReference type="EMBL" id="PZP53701.1"/>
    </source>
</evidence>
<dbReference type="PANTHER" id="PTHR21485:SF6">
    <property type="entry name" value="N-ACYLNEURAMINATE CYTIDYLYLTRANSFERASE-RELATED"/>
    <property type="match status" value="1"/>
</dbReference>
<dbReference type="PANTHER" id="PTHR21485">
    <property type="entry name" value="HAD SUPERFAMILY MEMBERS CMAS AND KDSC"/>
    <property type="match status" value="1"/>
</dbReference>
<organism evidence="1 2">
    <name type="scientific">Micavibrio aeruginosavorus</name>
    <dbReference type="NCBI Taxonomy" id="349221"/>
    <lineage>
        <taxon>Bacteria</taxon>
        <taxon>Pseudomonadati</taxon>
        <taxon>Bdellovibrionota</taxon>
        <taxon>Bdellovibrionia</taxon>
        <taxon>Bdellovibrionales</taxon>
        <taxon>Pseudobdellovibrionaceae</taxon>
        <taxon>Micavibrio</taxon>
    </lineage>
</organism>
<dbReference type="GO" id="GO:0008781">
    <property type="term" value="F:N-acylneuraminate cytidylyltransferase activity"/>
    <property type="evidence" value="ECO:0007669"/>
    <property type="project" value="TreeGrafter"/>
</dbReference>
<dbReference type="InterPro" id="IPR050793">
    <property type="entry name" value="CMP-NeuNAc_synthase"/>
</dbReference>
<protein>
    <submittedName>
        <fullName evidence="1">Uncharacterized protein</fullName>
    </submittedName>
</protein>
<dbReference type="SUPFAM" id="SSF53448">
    <property type="entry name" value="Nucleotide-diphospho-sugar transferases"/>
    <property type="match status" value="1"/>
</dbReference>
<evidence type="ECO:0000313" key="2">
    <source>
        <dbReference type="Proteomes" id="UP000249739"/>
    </source>
</evidence>
<name>A0A2W5FCA9_9BACT</name>
<dbReference type="Proteomes" id="UP000249739">
    <property type="component" value="Unassembled WGS sequence"/>
</dbReference>
<dbReference type="Gene3D" id="3.90.550.10">
    <property type="entry name" value="Spore Coat Polysaccharide Biosynthesis Protein SpsA, Chain A"/>
    <property type="match status" value="1"/>
</dbReference>
<sequence length="121" mass="13858">MRIADDVDETLQLLVTSGADSAITITDVGGRHPKTLYKKSEESHIGPYVDSDKAGVLRQDFEDLYWRTGAVYAMRRDVLMEQKSLYGTDIRGHVMPEERCFNIDSPFDWDLCEVYMAKFKS</sequence>
<accession>A0A2W5FCA9</accession>